<reference evidence="1 2" key="1">
    <citation type="journal article" date="2016" name="Mol. Biol. Evol.">
        <title>Comparative Genomics of Early-Diverging Mushroom-Forming Fungi Provides Insights into the Origins of Lignocellulose Decay Capabilities.</title>
        <authorList>
            <person name="Nagy L.G."/>
            <person name="Riley R."/>
            <person name="Tritt A."/>
            <person name="Adam C."/>
            <person name="Daum C."/>
            <person name="Floudas D."/>
            <person name="Sun H."/>
            <person name="Yadav J.S."/>
            <person name="Pangilinan J."/>
            <person name="Larsson K.H."/>
            <person name="Matsuura K."/>
            <person name="Barry K."/>
            <person name="Labutti K."/>
            <person name="Kuo R."/>
            <person name="Ohm R.A."/>
            <person name="Bhattacharya S.S."/>
            <person name="Shirouzu T."/>
            <person name="Yoshinaga Y."/>
            <person name="Martin F.M."/>
            <person name="Grigoriev I.V."/>
            <person name="Hibbett D.S."/>
        </authorList>
    </citation>
    <scope>NUCLEOTIDE SEQUENCE [LARGE SCALE GENOMIC DNA]</scope>
    <source>
        <strain evidence="1 2">HHB14362 ss-1</strain>
    </source>
</reference>
<organism evidence="1 2">
    <name type="scientific">Neolentinus lepideus HHB14362 ss-1</name>
    <dbReference type="NCBI Taxonomy" id="1314782"/>
    <lineage>
        <taxon>Eukaryota</taxon>
        <taxon>Fungi</taxon>
        <taxon>Dikarya</taxon>
        <taxon>Basidiomycota</taxon>
        <taxon>Agaricomycotina</taxon>
        <taxon>Agaricomycetes</taxon>
        <taxon>Gloeophyllales</taxon>
        <taxon>Gloeophyllaceae</taxon>
        <taxon>Neolentinus</taxon>
    </lineage>
</organism>
<dbReference type="InParanoid" id="A0A165PDU2"/>
<gene>
    <name evidence="1" type="ORF">NEOLEDRAFT_819650</name>
</gene>
<evidence type="ECO:0000313" key="2">
    <source>
        <dbReference type="Proteomes" id="UP000076761"/>
    </source>
</evidence>
<protein>
    <submittedName>
        <fullName evidence="1">Uncharacterized protein</fullName>
    </submittedName>
</protein>
<proteinExistence type="predicted"/>
<evidence type="ECO:0000313" key="1">
    <source>
        <dbReference type="EMBL" id="KZT20897.1"/>
    </source>
</evidence>
<dbReference type="EMBL" id="KV425614">
    <property type="protein sequence ID" value="KZT20897.1"/>
    <property type="molecule type" value="Genomic_DNA"/>
</dbReference>
<keyword evidence="2" id="KW-1185">Reference proteome</keyword>
<dbReference type="AlphaFoldDB" id="A0A165PDU2"/>
<sequence length="151" mass="17491">MFLIAQDAYRDLRWVSIDDMQEAQYKPIIVPSEGQQLLYVVRSRNRLLHRGQFVVVTADGMQSSRDSELHVLCGHALQDPVFWMARLVHQTDCHHGLELTSHCIWFRTKLVHALTGQQQSNDLATNVFWNPFQLPCPCELTWQKHCHGGIQ</sequence>
<name>A0A165PDU2_9AGAM</name>
<accession>A0A165PDU2</accession>
<dbReference type="Proteomes" id="UP000076761">
    <property type="component" value="Unassembled WGS sequence"/>
</dbReference>